<protein>
    <recommendedName>
        <fullName evidence="4">Ig-like domain-containing protein</fullName>
    </recommendedName>
</protein>
<feature type="non-terminal residue" evidence="5">
    <location>
        <position position="1"/>
    </location>
</feature>
<dbReference type="GeneID" id="20234458"/>
<accession>V4A764</accession>
<dbReference type="GO" id="GO:0005737">
    <property type="term" value="C:cytoplasm"/>
    <property type="evidence" value="ECO:0007669"/>
    <property type="project" value="UniProtKB-SubCell"/>
</dbReference>
<evidence type="ECO:0000256" key="2">
    <source>
        <dbReference type="ARBA" id="ARBA00022490"/>
    </source>
</evidence>
<dbReference type="PANTHER" id="PTHR47633">
    <property type="entry name" value="IMMUNOGLOBULIN"/>
    <property type="match status" value="1"/>
</dbReference>
<sequence>PEFLRNLKSVDVVENSSFAFECHVQGIPSPTVSWYKDELNIDNSPDFVITKINGSCCLKIRQVKQHHSARYTCRAINPGGEAASSARMNVLQLTAPKFSQLLKDMQVKSGQRVCLQCRVTGHPLPEVRWFREERQLESSPDFQITAFADVHSLTIPEAFEEDTGVYSVRAVNVAGEAKCQAKLSVKSPPEQPVIKRQVKMLPPEFKTLFTDRAVAEGQPVTFECTITGSPRPKVRLD</sequence>
<dbReference type="SUPFAM" id="SSF48726">
    <property type="entry name" value="Immunoglobulin"/>
    <property type="match status" value="3"/>
</dbReference>
<feature type="domain" description="Ig-like" evidence="4">
    <location>
        <begin position="1"/>
        <end position="89"/>
    </location>
</feature>
<dbReference type="InterPro" id="IPR013098">
    <property type="entry name" value="Ig_I-set"/>
</dbReference>
<dbReference type="InterPro" id="IPR036179">
    <property type="entry name" value="Ig-like_dom_sf"/>
</dbReference>
<dbReference type="InterPro" id="IPR007110">
    <property type="entry name" value="Ig-like_dom"/>
</dbReference>
<keyword evidence="2" id="KW-0963">Cytoplasm</keyword>
<dbReference type="EMBL" id="KB200919">
    <property type="protein sequence ID" value="ESO99783.1"/>
    <property type="molecule type" value="Genomic_DNA"/>
</dbReference>
<evidence type="ECO:0000256" key="3">
    <source>
        <dbReference type="ARBA" id="ARBA00023319"/>
    </source>
</evidence>
<dbReference type="PROSITE" id="PS50835">
    <property type="entry name" value="IG_LIKE"/>
    <property type="match status" value="3"/>
</dbReference>
<organism evidence="5 6">
    <name type="scientific">Lottia gigantea</name>
    <name type="common">Giant owl limpet</name>
    <dbReference type="NCBI Taxonomy" id="225164"/>
    <lineage>
        <taxon>Eukaryota</taxon>
        <taxon>Metazoa</taxon>
        <taxon>Spiralia</taxon>
        <taxon>Lophotrochozoa</taxon>
        <taxon>Mollusca</taxon>
        <taxon>Gastropoda</taxon>
        <taxon>Patellogastropoda</taxon>
        <taxon>Lottioidea</taxon>
        <taxon>Lottiidae</taxon>
        <taxon>Lottia</taxon>
    </lineage>
</organism>
<dbReference type="SMART" id="SM00408">
    <property type="entry name" value="IGc2"/>
    <property type="match status" value="2"/>
</dbReference>
<dbReference type="KEGG" id="lgi:LOTGIDRAFT_141582"/>
<dbReference type="InterPro" id="IPR003598">
    <property type="entry name" value="Ig_sub2"/>
</dbReference>
<evidence type="ECO:0000259" key="4">
    <source>
        <dbReference type="PROSITE" id="PS50835"/>
    </source>
</evidence>
<dbReference type="RefSeq" id="XP_009049566.1">
    <property type="nucleotide sequence ID" value="XM_009051318.1"/>
</dbReference>
<evidence type="ECO:0000256" key="1">
    <source>
        <dbReference type="ARBA" id="ARBA00004496"/>
    </source>
</evidence>
<dbReference type="HOGENOM" id="CLU_051918_1_0_1"/>
<dbReference type="OrthoDB" id="5969272at2759"/>
<dbReference type="InterPro" id="IPR013783">
    <property type="entry name" value="Ig-like_fold"/>
</dbReference>
<comment type="subcellular location">
    <subcellularLocation>
        <location evidence="1">Cytoplasm</location>
    </subcellularLocation>
</comment>
<evidence type="ECO:0000313" key="6">
    <source>
        <dbReference type="Proteomes" id="UP000030746"/>
    </source>
</evidence>
<name>V4A764_LOTGI</name>
<feature type="domain" description="Ig-like" evidence="4">
    <location>
        <begin position="203"/>
        <end position="237"/>
    </location>
</feature>
<dbReference type="PANTHER" id="PTHR47633:SF4">
    <property type="entry name" value="MYOPALLADIN ISOFORM X1"/>
    <property type="match status" value="1"/>
</dbReference>
<dbReference type="OMA" id="SSAMIEM"/>
<dbReference type="AlphaFoldDB" id="V4A764"/>
<dbReference type="Pfam" id="PF07679">
    <property type="entry name" value="I-set"/>
    <property type="match status" value="2"/>
</dbReference>
<dbReference type="FunFam" id="2.60.40.10:FF:000425">
    <property type="entry name" value="Myosin light chain kinase"/>
    <property type="match status" value="2"/>
</dbReference>
<evidence type="ECO:0000313" key="5">
    <source>
        <dbReference type="EMBL" id="ESO99783.1"/>
    </source>
</evidence>
<dbReference type="Proteomes" id="UP000030746">
    <property type="component" value="Unassembled WGS sequence"/>
</dbReference>
<dbReference type="CTD" id="20234458"/>
<keyword evidence="6" id="KW-1185">Reference proteome</keyword>
<feature type="domain" description="Ig-like" evidence="4">
    <location>
        <begin position="96"/>
        <end position="184"/>
    </location>
</feature>
<keyword evidence="3" id="KW-0393">Immunoglobulin domain</keyword>
<dbReference type="SMART" id="SM00409">
    <property type="entry name" value="IG"/>
    <property type="match status" value="2"/>
</dbReference>
<proteinExistence type="predicted"/>
<gene>
    <name evidence="5" type="ORF">LOTGIDRAFT_141582</name>
</gene>
<dbReference type="InterPro" id="IPR003599">
    <property type="entry name" value="Ig_sub"/>
</dbReference>
<dbReference type="Gene3D" id="2.60.40.10">
    <property type="entry name" value="Immunoglobulins"/>
    <property type="match status" value="3"/>
</dbReference>
<dbReference type="STRING" id="225164.V4A764"/>
<reference evidence="5 6" key="1">
    <citation type="journal article" date="2013" name="Nature">
        <title>Insights into bilaterian evolution from three spiralian genomes.</title>
        <authorList>
            <person name="Simakov O."/>
            <person name="Marletaz F."/>
            <person name="Cho S.J."/>
            <person name="Edsinger-Gonzales E."/>
            <person name="Havlak P."/>
            <person name="Hellsten U."/>
            <person name="Kuo D.H."/>
            <person name="Larsson T."/>
            <person name="Lv J."/>
            <person name="Arendt D."/>
            <person name="Savage R."/>
            <person name="Osoegawa K."/>
            <person name="de Jong P."/>
            <person name="Grimwood J."/>
            <person name="Chapman J.A."/>
            <person name="Shapiro H."/>
            <person name="Aerts A."/>
            <person name="Otillar R.P."/>
            <person name="Terry A.Y."/>
            <person name="Boore J.L."/>
            <person name="Grigoriev I.V."/>
            <person name="Lindberg D.R."/>
            <person name="Seaver E.C."/>
            <person name="Weisblat D.A."/>
            <person name="Putnam N.H."/>
            <person name="Rokhsar D.S."/>
        </authorList>
    </citation>
    <scope>NUCLEOTIDE SEQUENCE [LARGE SCALE GENOMIC DNA]</scope>
</reference>